<dbReference type="Pfam" id="PF12323">
    <property type="entry name" value="HTH_OrfB_IS605"/>
    <property type="match status" value="1"/>
</dbReference>
<feature type="domain" description="Transposase putative helix-turn-helix" evidence="1">
    <location>
        <begin position="2"/>
        <end position="34"/>
    </location>
</feature>
<dbReference type="InterPro" id="IPR021027">
    <property type="entry name" value="Transposase_put_HTH"/>
</dbReference>
<reference evidence="2 3" key="1">
    <citation type="submission" date="2020-08" db="EMBL/GenBank/DDBJ databases">
        <title>Sequencing the genomes of 1000 actinobacteria strains.</title>
        <authorList>
            <person name="Klenk H.-P."/>
        </authorList>
    </citation>
    <scope>NUCLEOTIDE SEQUENCE [LARGE SCALE GENOMIC DNA]</scope>
    <source>
        <strain evidence="2 3">DSM 44598</strain>
    </source>
</reference>
<accession>A0A840WFL2</accession>
<organism evidence="2 3">
    <name type="scientific">Nocardiopsis metallicus</name>
    <dbReference type="NCBI Taxonomy" id="179819"/>
    <lineage>
        <taxon>Bacteria</taxon>
        <taxon>Bacillati</taxon>
        <taxon>Actinomycetota</taxon>
        <taxon>Actinomycetes</taxon>
        <taxon>Streptosporangiales</taxon>
        <taxon>Nocardiopsidaceae</taxon>
        <taxon>Nocardiopsis</taxon>
    </lineage>
</organism>
<sequence>MYPTSAQEQQVLDHCAHARYVWNLALEVNSTYRKGGARVSKPPRFAAMSRMLTQVRQTDTSDLDSESAAEYSWVASGNVVIQQQALKDFDQAISNFLGGSHGYLKWRKKYRNEGFRLIGTGRVPAFTSEGEPLLNAKGKQVMHRKALVRKLNRKWDQVKVPGCGWVRFRLARRELPDAKSLRITHRDGLWHVAFATLPDPIPGPGDGSVVGVDRGVAITAALSDGRIGVIPRPRSSAREPQQLPLFLSW</sequence>
<evidence type="ECO:0000313" key="3">
    <source>
        <dbReference type="Proteomes" id="UP000579647"/>
    </source>
</evidence>
<gene>
    <name evidence="2" type="ORF">HNR07_001882</name>
</gene>
<dbReference type="EMBL" id="JACHDO010000001">
    <property type="protein sequence ID" value="MBB5490745.1"/>
    <property type="molecule type" value="Genomic_DNA"/>
</dbReference>
<evidence type="ECO:0000259" key="1">
    <source>
        <dbReference type="Pfam" id="PF12323"/>
    </source>
</evidence>
<protein>
    <submittedName>
        <fullName evidence="2">Transposase</fullName>
    </submittedName>
</protein>
<dbReference type="Proteomes" id="UP000579647">
    <property type="component" value="Unassembled WGS sequence"/>
</dbReference>
<dbReference type="AlphaFoldDB" id="A0A840WFL2"/>
<dbReference type="RefSeq" id="WP_246420201.1">
    <property type="nucleotide sequence ID" value="NZ_BAAAKM010000086.1"/>
</dbReference>
<comment type="caution">
    <text evidence="2">The sequence shown here is derived from an EMBL/GenBank/DDBJ whole genome shotgun (WGS) entry which is preliminary data.</text>
</comment>
<evidence type="ECO:0000313" key="2">
    <source>
        <dbReference type="EMBL" id="MBB5490745.1"/>
    </source>
</evidence>
<proteinExistence type="predicted"/>
<keyword evidence="3" id="KW-1185">Reference proteome</keyword>
<name>A0A840WFL2_9ACTN</name>